<evidence type="ECO:0000313" key="2">
    <source>
        <dbReference type="Proteomes" id="UP000030647"/>
    </source>
</evidence>
<dbReference type="EMBL" id="KI271583">
    <property type="protein sequence ID" value="ERL66318.1"/>
    <property type="molecule type" value="Genomic_DNA"/>
</dbReference>
<dbReference type="STRING" id="1231336.L248_1410"/>
<sequence length="124" mass="14075">MMPMNDTEKTVPAPTPPAHQVLRLPAGIIQVDDLRYRLVADHKAGFQADALAAAYVELLTKYDYIVGDWGFDQLRLRGFYAEGHRHANRDQYISTLADYLYEFCNFGCAYFVLEKVPDDTAPQS</sequence>
<organism evidence="1 2">
    <name type="scientific">Schleiferilactobacillus shenzhenensis LY-73</name>
    <dbReference type="NCBI Taxonomy" id="1231336"/>
    <lineage>
        <taxon>Bacteria</taxon>
        <taxon>Bacillati</taxon>
        <taxon>Bacillota</taxon>
        <taxon>Bacilli</taxon>
        <taxon>Lactobacillales</taxon>
        <taxon>Lactobacillaceae</taxon>
        <taxon>Schleiferilactobacillus</taxon>
    </lineage>
</organism>
<dbReference type="Gene3D" id="3.50.4.20">
    <property type="match status" value="1"/>
</dbReference>
<dbReference type="eggNOG" id="COG4470">
    <property type="taxonomic scope" value="Bacteria"/>
</dbReference>
<dbReference type="Pfam" id="PF06265">
    <property type="entry name" value="YutD-like"/>
    <property type="match status" value="1"/>
</dbReference>
<proteinExistence type="predicted"/>
<keyword evidence="2" id="KW-1185">Reference proteome</keyword>
<dbReference type="OrthoDB" id="1650379at2"/>
<gene>
    <name evidence="1" type="primary">yutD</name>
    <name evidence="1" type="ORF">L248_1410</name>
</gene>
<accession>U4TWY8</accession>
<dbReference type="AlphaFoldDB" id="U4TWY8"/>
<protein>
    <submittedName>
        <fullName evidence="1">YutD</fullName>
    </submittedName>
</protein>
<dbReference type="InterPro" id="IPR038141">
    <property type="entry name" value="YutD-like_sf"/>
</dbReference>
<dbReference type="HOGENOM" id="CLU_080936_3_1_9"/>
<evidence type="ECO:0000313" key="1">
    <source>
        <dbReference type="EMBL" id="ERL66318.1"/>
    </source>
</evidence>
<dbReference type="InterPro" id="IPR009370">
    <property type="entry name" value="YutD-like"/>
</dbReference>
<reference evidence="2" key="1">
    <citation type="journal article" date="2013" name="Genome Announc.">
        <title>Whole-Genome Sequencing of Lactobacillus shenzhenensis Strain LY-73T.</title>
        <authorList>
            <person name="Lin Z."/>
            <person name="Liu Z."/>
            <person name="Yang R."/>
            <person name="Zou Y."/>
            <person name="Wan D."/>
            <person name="Chen J."/>
            <person name="Guo M."/>
            <person name="Zhao J."/>
            <person name="Fang C."/>
            <person name="Yang R."/>
            <person name="Liu F."/>
        </authorList>
    </citation>
    <scope>NUCLEOTIDE SEQUENCE [LARGE SCALE GENOMIC DNA]</scope>
    <source>
        <strain evidence="2">LY-73</strain>
    </source>
</reference>
<dbReference type="Proteomes" id="UP000030647">
    <property type="component" value="Unassembled WGS sequence"/>
</dbReference>
<name>U4TWY8_9LACO</name>